<organism evidence="2 3">
    <name type="scientific">Paraphaeosphaeria minitans</name>
    <dbReference type="NCBI Taxonomy" id="565426"/>
    <lineage>
        <taxon>Eukaryota</taxon>
        <taxon>Fungi</taxon>
        <taxon>Dikarya</taxon>
        <taxon>Ascomycota</taxon>
        <taxon>Pezizomycotina</taxon>
        <taxon>Dothideomycetes</taxon>
        <taxon>Pleosporomycetidae</taxon>
        <taxon>Pleosporales</taxon>
        <taxon>Massarineae</taxon>
        <taxon>Didymosphaeriaceae</taxon>
        <taxon>Paraphaeosphaeria</taxon>
    </lineage>
</organism>
<keyword evidence="3" id="KW-1185">Reference proteome</keyword>
<evidence type="ECO:0000256" key="1">
    <source>
        <dbReference type="SAM" id="Phobius"/>
    </source>
</evidence>
<reference evidence="2" key="1">
    <citation type="journal article" date="2020" name="Mol. Plant Microbe Interact.">
        <title>Genome Sequence of the Biocontrol Agent Coniothyrium minitans strain Conio (IMI 134523).</title>
        <authorList>
            <person name="Patel D."/>
            <person name="Shittu T.A."/>
            <person name="Baroncelli R."/>
            <person name="Muthumeenakshi S."/>
            <person name="Osborne T.H."/>
            <person name="Janganan T.K."/>
            <person name="Sreenivasaprasad S."/>
        </authorList>
    </citation>
    <scope>NUCLEOTIDE SEQUENCE</scope>
    <source>
        <strain evidence="2">Conio</strain>
    </source>
</reference>
<keyword evidence="1" id="KW-0812">Transmembrane</keyword>
<keyword evidence="1" id="KW-0472">Membrane</keyword>
<sequence length="111" mass="12717">MPPTNFSTLARRYSSYNCTDYLYMQDCEPHRIIVGAIFAIVIFLVIVVIALLCIRHRKHKTRNQALAQAQRQTPQLRKQAVFAMYEAEPELQVPPPAYARVDPESGVRRGT</sequence>
<comment type="caution">
    <text evidence="2">The sequence shown here is derived from an EMBL/GenBank/DDBJ whole genome shotgun (WGS) entry which is preliminary data.</text>
</comment>
<dbReference type="Proteomes" id="UP000756921">
    <property type="component" value="Unassembled WGS sequence"/>
</dbReference>
<evidence type="ECO:0000313" key="3">
    <source>
        <dbReference type="Proteomes" id="UP000756921"/>
    </source>
</evidence>
<feature type="transmembrane region" description="Helical" evidence="1">
    <location>
        <begin position="32"/>
        <end position="54"/>
    </location>
</feature>
<evidence type="ECO:0000313" key="2">
    <source>
        <dbReference type="EMBL" id="KAF9735257.1"/>
    </source>
</evidence>
<accession>A0A9P6GGE6</accession>
<dbReference type="EMBL" id="WJXW01000006">
    <property type="protein sequence ID" value="KAF9735257.1"/>
    <property type="molecule type" value="Genomic_DNA"/>
</dbReference>
<name>A0A9P6GGE6_9PLEO</name>
<keyword evidence="1" id="KW-1133">Transmembrane helix</keyword>
<gene>
    <name evidence="2" type="ORF">PMIN01_06662</name>
</gene>
<protein>
    <submittedName>
        <fullName evidence="2">Uncharacterized protein</fullName>
    </submittedName>
</protein>
<dbReference type="AlphaFoldDB" id="A0A9P6GGE6"/>
<proteinExistence type="predicted"/>
<dbReference type="OrthoDB" id="3784690at2759"/>